<dbReference type="GO" id="GO:0046872">
    <property type="term" value="F:metal ion binding"/>
    <property type="evidence" value="ECO:0007669"/>
    <property type="project" value="UniProtKB-KW"/>
</dbReference>
<organism evidence="3 4">
    <name type="scientific">Thecamonas trahens ATCC 50062</name>
    <dbReference type="NCBI Taxonomy" id="461836"/>
    <lineage>
        <taxon>Eukaryota</taxon>
        <taxon>Apusozoa</taxon>
        <taxon>Apusomonadida</taxon>
        <taxon>Apusomonadidae</taxon>
        <taxon>Thecamonas</taxon>
    </lineage>
</organism>
<reference evidence="3 4" key="1">
    <citation type="submission" date="2010-05" db="EMBL/GenBank/DDBJ databases">
        <title>The Genome Sequence of Thecamonas trahens ATCC 50062.</title>
        <authorList>
            <consortium name="The Broad Institute Genome Sequencing Platform"/>
            <person name="Russ C."/>
            <person name="Cuomo C."/>
            <person name="Shea T."/>
            <person name="Young S.K."/>
            <person name="Zeng Q."/>
            <person name="Koehrsen M."/>
            <person name="Haas B."/>
            <person name="Borodovsky M."/>
            <person name="Guigo R."/>
            <person name="Alvarado L."/>
            <person name="Berlin A."/>
            <person name="Bochicchio J."/>
            <person name="Borenstein D."/>
            <person name="Chapman S."/>
            <person name="Chen Z."/>
            <person name="Freedman E."/>
            <person name="Gellesch M."/>
            <person name="Goldberg J."/>
            <person name="Griggs A."/>
            <person name="Gujja S."/>
            <person name="Heilman E."/>
            <person name="Heiman D."/>
            <person name="Hepburn T."/>
            <person name="Howarth C."/>
            <person name="Jen D."/>
            <person name="Larson L."/>
            <person name="Mehta T."/>
            <person name="Park D."/>
            <person name="Pearson M."/>
            <person name="Roberts A."/>
            <person name="Saif S."/>
            <person name="Shenoy N."/>
            <person name="Sisk P."/>
            <person name="Stolte C."/>
            <person name="Sykes S."/>
            <person name="Thomson T."/>
            <person name="Walk T."/>
            <person name="White J."/>
            <person name="Yandava C."/>
            <person name="Burger G."/>
            <person name="Gray M.W."/>
            <person name="Holland P.W.H."/>
            <person name="King N."/>
            <person name="Lang F.B.F."/>
            <person name="Roger A.J."/>
            <person name="Ruiz-Trillo I."/>
            <person name="Lander E."/>
            <person name="Nusbaum C."/>
        </authorList>
    </citation>
    <scope>NUCLEOTIDE SEQUENCE [LARGE SCALE GENOMIC DNA]</scope>
    <source>
        <strain evidence="3 4">ATCC 50062</strain>
    </source>
</reference>
<dbReference type="GO" id="GO:0031179">
    <property type="term" value="P:peptide modification"/>
    <property type="evidence" value="ECO:0007669"/>
    <property type="project" value="InterPro"/>
</dbReference>
<proteinExistence type="inferred from homology"/>
<dbReference type="OrthoDB" id="10257263at2759"/>
<dbReference type="GO" id="GO:0005975">
    <property type="term" value="P:carbohydrate metabolic process"/>
    <property type="evidence" value="ECO:0007669"/>
    <property type="project" value="InterPro"/>
</dbReference>
<sequence>MPGALAPETTQHLSSSPTWYLLKWSATAEMAASARYFANPFLQAPSSSSSSSSSPSSAPAQALVAAWPELEASAMDATARAVRKETARMVWETYGDGDDENHHFGVYTGLAGAALAFLHMAAAGVSGASSRARKLAKAARRALKTQPGRKRERITFHEGEPGVWAVSAAVSAVAGDDRRAWEYTQELISFYTDAPTRIRDADSDEILYGRAGYLLALLFVESFGCSVDEQVKADVVTCILDSGRTCAARAGDSSPPLMYAWHKKRYFGAAHGLSGILYTLLRAWSVVPDAARADVRATIDWFAASRFESGNWPSSMGNSKDRLVQWCHGAPGAIHMLCEAAARFDAPQLLDAAVAGGDVIWERGVLTKAPGLCHGLAGNGFALLALHRATGVAIWLVRARAFLLLANSPSFVEGHETSDNPCSLYQGTPARRSCHVSGLRAA</sequence>
<dbReference type="AlphaFoldDB" id="A0A0L0DL14"/>
<gene>
    <name evidence="3" type="ORF">AMSG_09179</name>
</gene>
<keyword evidence="2" id="KW-0479">Metal-binding</keyword>
<dbReference type="InterPro" id="IPR012341">
    <property type="entry name" value="6hp_glycosidase-like_sf"/>
</dbReference>
<dbReference type="Proteomes" id="UP000054408">
    <property type="component" value="Unassembled WGS sequence"/>
</dbReference>
<dbReference type="GeneID" id="25567691"/>
<dbReference type="eggNOG" id="KOG2787">
    <property type="taxonomic scope" value="Eukaryota"/>
</dbReference>
<protein>
    <recommendedName>
        <fullName evidence="5">LanC-like protein 2</fullName>
    </recommendedName>
</protein>
<dbReference type="SUPFAM" id="SSF158745">
    <property type="entry name" value="LanC-like"/>
    <property type="match status" value="1"/>
</dbReference>
<evidence type="ECO:0000256" key="2">
    <source>
        <dbReference type="PIRSR" id="PIRSR607822-1"/>
    </source>
</evidence>
<accession>A0A0L0DL14</accession>
<dbReference type="CDD" id="cd04794">
    <property type="entry name" value="euk_LANCL"/>
    <property type="match status" value="1"/>
</dbReference>
<dbReference type="InterPro" id="IPR020464">
    <property type="entry name" value="LanC-like_prot_euk"/>
</dbReference>
<dbReference type="PANTHER" id="PTHR12736:SF7">
    <property type="entry name" value="LANC-LIKE PROTEIN 3"/>
    <property type="match status" value="1"/>
</dbReference>
<dbReference type="PRINTS" id="PR01951">
    <property type="entry name" value="LANCEUKARYTE"/>
</dbReference>
<comment type="similarity">
    <text evidence="1">Belongs to the LanC-like protein family.</text>
</comment>
<dbReference type="PANTHER" id="PTHR12736">
    <property type="entry name" value="LANC-LIKE PROTEIN"/>
    <property type="match status" value="1"/>
</dbReference>
<name>A0A0L0DL14_THETB</name>
<feature type="binding site" evidence="2">
    <location>
        <position position="374"/>
    </location>
    <ligand>
        <name>Zn(2+)</name>
        <dbReference type="ChEBI" id="CHEBI:29105"/>
    </ligand>
</feature>
<dbReference type="Gene3D" id="1.50.10.10">
    <property type="match status" value="1"/>
</dbReference>
<feature type="binding site" evidence="2">
    <location>
        <position position="373"/>
    </location>
    <ligand>
        <name>Zn(2+)</name>
        <dbReference type="ChEBI" id="CHEBI:29105"/>
    </ligand>
</feature>
<dbReference type="EMBL" id="GL349477">
    <property type="protein sequence ID" value="KNC53002.1"/>
    <property type="molecule type" value="Genomic_DNA"/>
</dbReference>
<evidence type="ECO:0000313" key="4">
    <source>
        <dbReference type="Proteomes" id="UP000054408"/>
    </source>
</evidence>
<dbReference type="InterPro" id="IPR007822">
    <property type="entry name" value="LANC-like"/>
</dbReference>
<evidence type="ECO:0008006" key="5">
    <source>
        <dbReference type="Google" id="ProtNLM"/>
    </source>
</evidence>
<keyword evidence="4" id="KW-1185">Reference proteome</keyword>
<evidence type="ECO:0000313" key="3">
    <source>
        <dbReference type="EMBL" id="KNC53002.1"/>
    </source>
</evidence>
<dbReference type="SMART" id="SM01260">
    <property type="entry name" value="LANC_like"/>
    <property type="match status" value="1"/>
</dbReference>
<dbReference type="OMA" id="YQEGCGE"/>
<dbReference type="Pfam" id="PF05147">
    <property type="entry name" value="LANC_like"/>
    <property type="match status" value="1"/>
</dbReference>
<dbReference type="GO" id="GO:0005886">
    <property type="term" value="C:plasma membrane"/>
    <property type="evidence" value="ECO:0007669"/>
    <property type="project" value="TreeGrafter"/>
</dbReference>
<feature type="binding site" evidence="2">
    <location>
        <position position="327"/>
    </location>
    <ligand>
        <name>Zn(2+)</name>
        <dbReference type="ChEBI" id="CHEBI:29105"/>
    </ligand>
</feature>
<evidence type="ECO:0000256" key="1">
    <source>
        <dbReference type="ARBA" id="ARBA00007179"/>
    </source>
</evidence>
<keyword evidence="2" id="KW-0862">Zinc</keyword>
<dbReference type="PRINTS" id="PR01950">
    <property type="entry name" value="LANCSUPER"/>
</dbReference>
<dbReference type="RefSeq" id="XP_013754889.1">
    <property type="nucleotide sequence ID" value="XM_013899435.1"/>
</dbReference>